<gene>
    <name evidence="1" type="ORF">CAUJ_LOCUS13531</name>
</gene>
<sequence>MKVEVLGRGSCRDGAKIGDTLTASYELFDTDGKRRVPKTMMVDFVIKSGTLNQNVAGVCFGGTFLVVGPNKDKGEREIPNEPDDLVLIAVMRVENIEEKNENDKKFSNTSIFFSLLILTIHSFYTS</sequence>
<evidence type="ECO:0000313" key="1">
    <source>
        <dbReference type="EMBL" id="CAD6197622.1"/>
    </source>
</evidence>
<reference evidence="1" key="1">
    <citation type="submission" date="2020-10" db="EMBL/GenBank/DDBJ databases">
        <authorList>
            <person name="Kikuchi T."/>
        </authorList>
    </citation>
    <scope>NUCLEOTIDE SEQUENCE</scope>
    <source>
        <strain evidence="1">NKZ352</strain>
    </source>
</reference>
<organism evidence="1 2">
    <name type="scientific">Caenorhabditis auriculariae</name>
    <dbReference type="NCBI Taxonomy" id="2777116"/>
    <lineage>
        <taxon>Eukaryota</taxon>
        <taxon>Metazoa</taxon>
        <taxon>Ecdysozoa</taxon>
        <taxon>Nematoda</taxon>
        <taxon>Chromadorea</taxon>
        <taxon>Rhabditida</taxon>
        <taxon>Rhabditina</taxon>
        <taxon>Rhabditomorpha</taxon>
        <taxon>Rhabditoidea</taxon>
        <taxon>Rhabditidae</taxon>
        <taxon>Peloderinae</taxon>
        <taxon>Caenorhabditis</taxon>
    </lineage>
</organism>
<dbReference type="EMBL" id="CAJGYM010000100">
    <property type="protein sequence ID" value="CAD6197622.1"/>
    <property type="molecule type" value="Genomic_DNA"/>
</dbReference>
<comment type="caution">
    <text evidence="1">The sequence shown here is derived from an EMBL/GenBank/DDBJ whole genome shotgun (WGS) entry which is preliminary data.</text>
</comment>
<protein>
    <submittedName>
        <fullName evidence="1">Uncharacterized protein</fullName>
    </submittedName>
</protein>
<evidence type="ECO:0000313" key="2">
    <source>
        <dbReference type="Proteomes" id="UP000835052"/>
    </source>
</evidence>
<dbReference type="Proteomes" id="UP000835052">
    <property type="component" value="Unassembled WGS sequence"/>
</dbReference>
<dbReference type="AlphaFoldDB" id="A0A8S1HRY0"/>
<accession>A0A8S1HRY0</accession>
<keyword evidence="2" id="KW-1185">Reference proteome</keyword>
<name>A0A8S1HRY0_9PELO</name>
<proteinExistence type="predicted"/>